<dbReference type="RefSeq" id="WP_103982766.1">
    <property type="nucleotide sequence ID" value="NZ_FNVS01000004.1"/>
</dbReference>
<feature type="domain" description="Major fimbrial subunit protein N-terminal" evidence="5">
    <location>
        <begin position="97"/>
        <end position="226"/>
    </location>
</feature>
<proteinExistence type="inferred from homology"/>
<keyword evidence="3" id="KW-0732">Signal</keyword>
<dbReference type="AlphaFoldDB" id="A0A8G2BV64"/>
<evidence type="ECO:0000313" key="7">
    <source>
        <dbReference type="EMBL" id="SEF67442.1"/>
    </source>
</evidence>
<keyword evidence="4" id="KW-0281">Fimbrium</keyword>
<comment type="subcellular location">
    <subcellularLocation>
        <location evidence="1">Fimbrium</location>
    </subcellularLocation>
</comment>
<dbReference type="Pfam" id="PF06321">
    <property type="entry name" value="P_gingi_FimA"/>
    <property type="match status" value="1"/>
</dbReference>
<dbReference type="InterPro" id="IPR029141">
    <property type="entry name" value="FimA_N"/>
</dbReference>
<evidence type="ECO:0000256" key="1">
    <source>
        <dbReference type="ARBA" id="ARBA00004561"/>
    </source>
</evidence>
<comment type="similarity">
    <text evidence="2">Belongs to the bacteroidetes fimbrillin superfamily. FimA/Mfa1 family.</text>
</comment>
<gene>
    <name evidence="7" type="ORF">SAMN05444001_104146</name>
</gene>
<dbReference type="Pfam" id="PF22492">
    <property type="entry name" value="FimA4_C"/>
    <property type="match status" value="1"/>
</dbReference>
<evidence type="ECO:0000259" key="5">
    <source>
        <dbReference type="Pfam" id="PF06321"/>
    </source>
</evidence>
<comment type="caution">
    <text evidence="7">The sequence shown here is derived from an EMBL/GenBank/DDBJ whole genome shotgun (WGS) entry which is preliminary data.</text>
</comment>
<protein>
    <submittedName>
        <fullName evidence="7">Major fimbrial subunit protein (FimA)</fullName>
    </submittedName>
</protein>
<evidence type="ECO:0000313" key="8">
    <source>
        <dbReference type="Proteomes" id="UP000236725"/>
    </source>
</evidence>
<evidence type="ECO:0000256" key="3">
    <source>
        <dbReference type="ARBA" id="ARBA00022729"/>
    </source>
</evidence>
<evidence type="ECO:0000256" key="2">
    <source>
        <dbReference type="ARBA" id="ARBA00006011"/>
    </source>
</evidence>
<dbReference type="GO" id="GO:0009289">
    <property type="term" value="C:pilus"/>
    <property type="evidence" value="ECO:0007669"/>
    <property type="project" value="UniProtKB-SubCell"/>
</dbReference>
<dbReference type="InterPro" id="IPR053878">
    <property type="entry name" value="FimA_C"/>
</dbReference>
<name>A0A8G2BV64_9BACT</name>
<evidence type="ECO:0000256" key="4">
    <source>
        <dbReference type="ARBA" id="ARBA00023263"/>
    </source>
</evidence>
<keyword evidence="8" id="KW-1185">Reference proteome</keyword>
<accession>A0A8G2BV64</accession>
<evidence type="ECO:0000259" key="6">
    <source>
        <dbReference type="Pfam" id="PF22492"/>
    </source>
</evidence>
<reference evidence="7 8" key="1">
    <citation type="submission" date="2016-10" db="EMBL/GenBank/DDBJ databases">
        <authorList>
            <person name="Varghese N."/>
            <person name="Submissions S."/>
        </authorList>
    </citation>
    <scope>NUCLEOTIDE SEQUENCE [LARGE SCALE GENOMIC DNA]</scope>
    <source>
        <strain evidence="7 8">DSM 29073</strain>
    </source>
</reference>
<sequence length="487" mass="54342">MDLPINIERATYLQPLVGILSLYRKNEVDNMYKIYQMKLDIFLLFLSICGLFSSCSGDDKIQEEVKHIPDATLSIAVKDESAQTRAFQTRAEIDPGSSLGDIVDVKNTEGYINSLTVAVFNDGAYPDMVSGELIVLKHSLDVTSEKGGVTSLGQIPVKSGKVKLLVFANVPVLKFEGLKTLDAFMGDTLHLDRELNGNIVMTSGVISTTLLADVENKIGVDGDKNAGIPLYRALARVQLSNLRFEPKDEYSENATLMPLSLFLANVKNSSYMEAENACGALEIKTETDKNQIPLQFWCGNPAVKDETGNMKKFANSVNESLLWYDFINSDQTYKDFLPNVDLCFRNRYFAFLPINEVLDPSKKDGGHISVGGGFPLGRMFYVYENQDGEMPTLMVVKARLSYKDKKIGMQVSNDYYYTLIVNKTGKVENYSDIEHSYIKRNKFYTINMIIRGPGSDKPFDLLQDAYASVAVKVSNWKIVDMSGTEVD</sequence>
<feature type="domain" description="Major fimbrium subunit FimA C-terminal" evidence="6">
    <location>
        <begin position="377"/>
        <end position="476"/>
    </location>
</feature>
<organism evidence="7 8">
    <name type="scientific">Parabacteroides chinchillae</name>
    <dbReference type="NCBI Taxonomy" id="871327"/>
    <lineage>
        <taxon>Bacteria</taxon>
        <taxon>Pseudomonadati</taxon>
        <taxon>Bacteroidota</taxon>
        <taxon>Bacteroidia</taxon>
        <taxon>Bacteroidales</taxon>
        <taxon>Tannerellaceae</taxon>
        <taxon>Parabacteroides</taxon>
    </lineage>
</organism>
<dbReference type="Proteomes" id="UP000236725">
    <property type="component" value="Unassembled WGS sequence"/>
</dbReference>
<dbReference type="EMBL" id="FNVS01000004">
    <property type="protein sequence ID" value="SEF67442.1"/>
    <property type="molecule type" value="Genomic_DNA"/>
</dbReference>
<dbReference type="Gene3D" id="2.60.40.3690">
    <property type="match status" value="1"/>
</dbReference>